<feature type="region of interest" description="Disordered" evidence="1">
    <location>
        <begin position="525"/>
        <end position="554"/>
    </location>
</feature>
<accession>A0A4P9WFM6</accession>
<evidence type="ECO:0000256" key="1">
    <source>
        <dbReference type="SAM" id="MobiDB-lite"/>
    </source>
</evidence>
<dbReference type="EMBL" id="KZ996210">
    <property type="protein sequence ID" value="RKO89236.1"/>
    <property type="molecule type" value="Genomic_DNA"/>
</dbReference>
<feature type="region of interest" description="Disordered" evidence="1">
    <location>
        <begin position="58"/>
        <end position="112"/>
    </location>
</feature>
<keyword evidence="3" id="KW-1185">Reference proteome</keyword>
<gene>
    <name evidence="2" type="ORF">BDK51DRAFT_42134</name>
</gene>
<evidence type="ECO:0000313" key="3">
    <source>
        <dbReference type="Proteomes" id="UP000269721"/>
    </source>
</evidence>
<protein>
    <submittedName>
        <fullName evidence="2">Uncharacterized protein</fullName>
    </submittedName>
</protein>
<evidence type="ECO:0000313" key="2">
    <source>
        <dbReference type="EMBL" id="RKO89236.1"/>
    </source>
</evidence>
<reference evidence="3" key="1">
    <citation type="journal article" date="2018" name="Nat. Microbiol.">
        <title>Leveraging single-cell genomics to expand the fungal tree of life.</title>
        <authorList>
            <person name="Ahrendt S.R."/>
            <person name="Quandt C.A."/>
            <person name="Ciobanu D."/>
            <person name="Clum A."/>
            <person name="Salamov A."/>
            <person name="Andreopoulos B."/>
            <person name="Cheng J.F."/>
            <person name="Woyke T."/>
            <person name="Pelin A."/>
            <person name="Henrissat B."/>
            <person name="Reynolds N.K."/>
            <person name="Benny G.L."/>
            <person name="Smith M.E."/>
            <person name="James T.Y."/>
            <person name="Grigoriev I.V."/>
        </authorList>
    </citation>
    <scope>NUCLEOTIDE SEQUENCE [LARGE SCALE GENOMIC DNA]</scope>
</reference>
<name>A0A4P9WFM6_9FUNG</name>
<organism evidence="2 3">
    <name type="scientific">Blyttiomyces helicus</name>
    <dbReference type="NCBI Taxonomy" id="388810"/>
    <lineage>
        <taxon>Eukaryota</taxon>
        <taxon>Fungi</taxon>
        <taxon>Fungi incertae sedis</taxon>
        <taxon>Chytridiomycota</taxon>
        <taxon>Chytridiomycota incertae sedis</taxon>
        <taxon>Chytridiomycetes</taxon>
        <taxon>Chytridiomycetes incertae sedis</taxon>
        <taxon>Blyttiomyces</taxon>
    </lineage>
</organism>
<dbReference type="AlphaFoldDB" id="A0A4P9WFM6"/>
<proteinExistence type="predicted"/>
<dbReference type="Proteomes" id="UP000269721">
    <property type="component" value="Unassembled WGS sequence"/>
</dbReference>
<sequence length="646" mass="67136">STNLDLEVRSEPSAHAIGLVPEIADVPSVKESIFAALAAEDDNEAVEPTTEESVAVAVEPLDAKDADDTPEFQVETRNAPPTDASDARAVEVPLDSNDVAEQSKCEPTTSPDKLVRSRRLIGISTVSSSRSGWPLLQPRSCLITESCLYPPPTYPLGAPSQAQSATIESEAAPHGAEITVEENEDKLPQELPAASPGYSTQVFNFVAFAAGSVYSALYPPQESSDKPAPAPVQGPIDIAVEDSVPVAFEPLVAEPIKEAQDIDVDKASDDGAIEVVSQPAVATTESSDPPTENEIDVVRFQAMANAVAAVGDSVFATEGSSDAPFQSGDEHAEKVDFHALSVSPPPAADILALAKSEEIDDILSEPPLLIPNADTPVDPVDLIAVAAERSGLSQSDDSATEPAPVVDENTIDVVAETEVVASVESTPPDMLFVEGGLPEVVTISERADESVAAAVEPLVPDEVKGSPVEEPAWAPTDNVEASEPRIVRTIVDSPFTAVGSSAEPSESLDEKAIADDNELELLANPHVPPADTLEPGGDEEEALPSELPTISQSDDSLVEPMNAIAVAAAETDLAGAVVETDKLDLVVEAAVASSLGESAPSVTADAGEVADSDNAIIVVEERVAVDVDVFVAEAAEDTADLVVETF</sequence>
<feature type="non-terminal residue" evidence="2">
    <location>
        <position position="646"/>
    </location>
</feature>
<feature type="non-terminal residue" evidence="2">
    <location>
        <position position="1"/>
    </location>
</feature>